<dbReference type="EMBL" id="CP144089">
    <property type="protein sequence ID" value="WWD05626.1"/>
    <property type="molecule type" value="Genomic_DNA"/>
</dbReference>
<gene>
    <name evidence="3" type="ORF">V865_003707</name>
</gene>
<keyword evidence="4" id="KW-1185">Reference proteome</keyword>
<dbReference type="AlphaFoldDB" id="A0AAX4KH05"/>
<evidence type="ECO:0000256" key="2">
    <source>
        <dbReference type="SAM" id="Phobius"/>
    </source>
</evidence>
<feature type="transmembrane region" description="Helical" evidence="2">
    <location>
        <begin position="145"/>
        <end position="170"/>
    </location>
</feature>
<evidence type="ECO:0000313" key="4">
    <source>
        <dbReference type="Proteomes" id="UP001358614"/>
    </source>
</evidence>
<feature type="region of interest" description="Disordered" evidence="1">
    <location>
        <begin position="222"/>
        <end position="243"/>
    </location>
</feature>
<accession>A0AAX4KH05</accession>
<evidence type="ECO:0000256" key="1">
    <source>
        <dbReference type="SAM" id="MobiDB-lite"/>
    </source>
</evidence>
<dbReference type="Proteomes" id="UP001358614">
    <property type="component" value="Chromosome 1"/>
</dbReference>
<keyword evidence="2" id="KW-1133">Transmembrane helix</keyword>
<name>A0AAX4KH05_9TREE</name>
<reference evidence="3 4" key="1">
    <citation type="submission" date="2024-01" db="EMBL/GenBank/DDBJ databases">
        <title>Comparative genomics of Cryptococcus and Kwoniella reveals pathogenesis evolution and contrasting modes of karyotype evolution via chromosome fusion or intercentromeric recombination.</title>
        <authorList>
            <person name="Coelho M.A."/>
            <person name="David-Palma M."/>
            <person name="Shea T."/>
            <person name="Bowers K."/>
            <person name="McGinley-Smith S."/>
            <person name="Mohammad A.W."/>
            <person name="Gnirke A."/>
            <person name="Yurkov A.M."/>
            <person name="Nowrousian M."/>
            <person name="Sun S."/>
            <person name="Cuomo C.A."/>
            <person name="Heitman J."/>
        </authorList>
    </citation>
    <scope>NUCLEOTIDE SEQUENCE [LARGE SCALE GENOMIC DNA]</scope>
    <source>
        <strain evidence="3 4">PYCC6329</strain>
    </source>
</reference>
<sequence length="243" mass="27260">MNTSVFFEKRVGWTKYTIILLLLVISFILDIMISIPTLTTTPKLSGIRAISSVQVPSSDRIGMEWVEIGIGIGASEGCMWYGKDNRLCRYTLNFQPSSQFLHLPPNQNVTNHFPVGRIMASAHINTAMQAVVTTSFGLGPFFPRLFPFTIVLLPVTVFMSIFSGICLVIVSAQVGYHLKYSIPKFELEWSINFVLAFGVVFLQLVLSIWVGCLRCKMRKKNPPPPDMTDEVQLEPRPRDNSLG</sequence>
<feature type="transmembrane region" description="Helical" evidence="2">
    <location>
        <begin position="190"/>
        <end position="212"/>
    </location>
</feature>
<keyword evidence="2" id="KW-0472">Membrane</keyword>
<keyword evidence="2" id="KW-0812">Transmembrane</keyword>
<proteinExistence type="predicted"/>
<organism evidence="3 4">
    <name type="scientific">Kwoniella europaea PYCC6329</name>
    <dbReference type="NCBI Taxonomy" id="1423913"/>
    <lineage>
        <taxon>Eukaryota</taxon>
        <taxon>Fungi</taxon>
        <taxon>Dikarya</taxon>
        <taxon>Basidiomycota</taxon>
        <taxon>Agaricomycotina</taxon>
        <taxon>Tremellomycetes</taxon>
        <taxon>Tremellales</taxon>
        <taxon>Cryptococcaceae</taxon>
        <taxon>Kwoniella</taxon>
    </lineage>
</organism>
<dbReference type="KEGG" id="ker:91102510"/>
<feature type="compositionally biased region" description="Basic and acidic residues" evidence="1">
    <location>
        <begin position="233"/>
        <end position="243"/>
    </location>
</feature>
<dbReference type="RefSeq" id="XP_066083593.1">
    <property type="nucleotide sequence ID" value="XM_066227496.1"/>
</dbReference>
<dbReference type="GeneID" id="91102510"/>
<protein>
    <recommendedName>
        <fullName evidence="5">SUR7/PalI family-domain-containing protein</fullName>
    </recommendedName>
</protein>
<evidence type="ECO:0008006" key="5">
    <source>
        <dbReference type="Google" id="ProtNLM"/>
    </source>
</evidence>
<evidence type="ECO:0000313" key="3">
    <source>
        <dbReference type="EMBL" id="WWD05626.1"/>
    </source>
</evidence>
<feature type="transmembrane region" description="Helical" evidence="2">
    <location>
        <begin position="16"/>
        <end position="38"/>
    </location>
</feature>